<proteinExistence type="inferred from homology"/>
<evidence type="ECO:0000256" key="2">
    <source>
        <dbReference type="ARBA" id="ARBA00022670"/>
    </source>
</evidence>
<evidence type="ECO:0000256" key="4">
    <source>
        <dbReference type="ARBA" id="ARBA00022801"/>
    </source>
</evidence>
<gene>
    <name evidence="6" type="ORF">LCGC14_2196060</name>
</gene>
<keyword evidence="2" id="KW-0645">Protease</keyword>
<keyword evidence="4" id="KW-0378">Hydrolase</keyword>
<dbReference type="InterPro" id="IPR043504">
    <property type="entry name" value="Peptidase_S1_PA_chymotrypsin"/>
</dbReference>
<dbReference type="InterPro" id="IPR008256">
    <property type="entry name" value="Peptidase_S1B"/>
</dbReference>
<comment type="similarity">
    <text evidence="1">Belongs to the peptidase S1B family.</text>
</comment>
<dbReference type="SUPFAM" id="SSF50494">
    <property type="entry name" value="Trypsin-like serine proteases"/>
    <property type="match status" value="1"/>
</dbReference>
<dbReference type="AlphaFoldDB" id="A0A0F9E598"/>
<evidence type="ECO:0000256" key="3">
    <source>
        <dbReference type="ARBA" id="ARBA00022729"/>
    </source>
</evidence>
<dbReference type="EMBL" id="LAZR01028845">
    <property type="protein sequence ID" value="KKL61361.1"/>
    <property type="molecule type" value="Genomic_DNA"/>
</dbReference>
<comment type="caution">
    <text evidence="6">The sequence shown here is derived from an EMBL/GenBank/DDBJ whole genome shotgun (WGS) entry which is preliminary data.</text>
</comment>
<protein>
    <recommendedName>
        <fullName evidence="7">Peptidase S1 domain-containing protein</fullName>
    </recommendedName>
</protein>
<sequence>MRKIILLIIAVAFFTTNAQGFPILDDYATYSTIEESSVSIFSVGEYFTVCSGVICGVNETKTFVLTAKHCIQPVEEMYANEKKVDVIITSSNDDLALLIIKGRINNKKETQIGKYLYAGDKVYTIGYPGLSLKPRKAKGEVIRFTDDWGYSTAEVINGCSGSGFFNRKGELVGIVWGGGVGDVSVFEPLKDVNEFLETINYETLIKNEL</sequence>
<name>A0A0F9E598_9ZZZZ</name>
<dbReference type="GO" id="GO:0006508">
    <property type="term" value="P:proteolysis"/>
    <property type="evidence" value="ECO:0007669"/>
    <property type="project" value="UniProtKB-KW"/>
</dbReference>
<dbReference type="GO" id="GO:0008236">
    <property type="term" value="F:serine-type peptidase activity"/>
    <property type="evidence" value="ECO:0007669"/>
    <property type="project" value="UniProtKB-KW"/>
</dbReference>
<evidence type="ECO:0000256" key="5">
    <source>
        <dbReference type="ARBA" id="ARBA00022825"/>
    </source>
</evidence>
<dbReference type="PRINTS" id="PR00839">
    <property type="entry name" value="V8PROTEASE"/>
</dbReference>
<dbReference type="Pfam" id="PF13365">
    <property type="entry name" value="Trypsin_2"/>
    <property type="match status" value="1"/>
</dbReference>
<evidence type="ECO:0000256" key="1">
    <source>
        <dbReference type="ARBA" id="ARBA00008764"/>
    </source>
</evidence>
<evidence type="ECO:0008006" key="7">
    <source>
        <dbReference type="Google" id="ProtNLM"/>
    </source>
</evidence>
<dbReference type="Gene3D" id="2.40.10.10">
    <property type="entry name" value="Trypsin-like serine proteases"/>
    <property type="match status" value="2"/>
</dbReference>
<keyword evidence="5" id="KW-0720">Serine protease</keyword>
<dbReference type="InterPro" id="IPR009003">
    <property type="entry name" value="Peptidase_S1_PA"/>
</dbReference>
<accession>A0A0F9E598</accession>
<evidence type="ECO:0000313" key="6">
    <source>
        <dbReference type="EMBL" id="KKL61361.1"/>
    </source>
</evidence>
<organism evidence="6">
    <name type="scientific">marine sediment metagenome</name>
    <dbReference type="NCBI Taxonomy" id="412755"/>
    <lineage>
        <taxon>unclassified sequences</taxon>
        <taxon>metagenomes</taxon>
        <taxon>ecological metagenomes</taxon>
    </lineage>
</organism>
<reference evidence="6" key="1">
    <citation type="journal article" date="2015" name="Nature">
        <title>Complex archaea that bridge the gap between prokaryotes and eukaryotes.</title>
        <authorList>
            <person name="Spang A."/>
            <person name="Saw J.H."/>
            <person name="Jorgensen S.L."/>
            <person name="Zaremba-Niedzwiedzka K."/>
            <person name="Martijn J."/>
            <person name="Lind A.E."/>
            <person name="van Eijk R."/>
            <person name="Schleper C."/>
            <person name="Guy L."/>
            <person name="Ettema T.J."/>
        </authorList>
    </citation>
    <scope>NUCLEOTIDE SEQUENCE</scope>
</reference>
<keyword evidence="3" id="KW-0732">Signal</keyword>